<keyword evidence="3" id="KW-0859">Xylose metabolism</keyword>
<accession>A0A222WPE7</accession>
<evidence type="ECO:0000256" key="3">
    <source>
        <dbReference type="ARBA" id="ARBA00022629"/>
    </source>
</evidence>
<dbReference type="CDD" id="cd23763">
    <property type="entry name" value="ASKHA_ATPase_ROK"/>
    <property type="match status" value="1"/>
</dbReference>
<evidence type="ECO:0000256" key="2">
    <source>
        <dbReference type="ARBA" id="ARBA00006479"/>
    </source>
</evidence>
<evidence type="ECO:0000313" key="5">
    <source>
        <dbReference type="Proteomes" id="UP000214666"/>
    </source>
</evidence>
<dbReference type="InterPro" id="IPR036388">
    <property type="entry name" value="WH-like_DNA-bd_sf"/>
</dbReference>
<dbReference type="STRING" id="172713.GCA_001705305_04898"/>
<dbReference type="PANTHER" id="PTHR18964:SF149">
    <property type="entry name" value="BIFUNCTIONAL UDP-N-ACETYLGLUCOSAMINE 2-EPIMERASE_N-ACETYLMANNOSAMINE KINASE"/>
    <property type="match status" value="1"/>
</dbReference>
<dbReference type="InterPro" id="IPR000600">
    <property type="entry name" value="ROK"/>
</dbReference>
<protein>
    <submittedName>
        <fullName evidence="4">Transcriptional regulator</fullName>
    </submittedName>
</protein>
<evidence type="ECO:0000313" key="4">
    <source>
        <dbReference type="EMBL" id="ASR47631.1"/>
    </source>
</evidence>
<dbReference type="SUPFAM" id="SSF46785">
    <property type="entry name" value="Winged helix' DNA-binding domain"/>
    <property type="match status" value="1"/>
</dbReference>
<dbReference type="RefSeq" id="WP_094155199.1">
    <property type="nucleotide sequence ID" value="NZ_CP020028.1"/>
</dbReference>
<dbReference type="InterPro" id="IPR043129">
    <property type="entry name" value="ATPase_NBD"/>
</dbReference>
<sequence length="342" mass="37704">MQPVTHNTIQLKKMNVELVKHVLKAQGIGTKASIANLTRLSVATCGTILNELVAVGEVIELESDGPSGGRPAKQYKYNADFGCVVCLLVKTEGGIHSISYSIVNLIGETVKETTIELQHIDVDVIDGLIEKLVGENGNVQAIGIGIPGVVHRGVIGVCDVPDLAGKPVGPYFEEKYEVSVTIENDMNMTVYGFYHLQNFEEEKTFAVVTFPKNHFPGAGFIVDGHILSGNTKFGGEVSFLPFGMTREEQLRQLHTNEGFVRLAVNTLTSIIAIINPVTIAITGELPRETQLDELYRGCIKDIPEEHMPQLFIQNDTYREYMKGMVTATLESLTYRLQVIERR</sequence>
<dbReference type="Gene3D" id="1.10.10.10">
    <property type="entry name" value="Winged helix-like DNA-binding domain superfamily/Winged helix DNA-binding domain"/>
    <property type="match status" value="1"/>
</dbReference>
<dbReference type="PANTHER" id="PTHR18964">
    <property type="entry name" value="ROK (REPRESSOR, ORF, KINASE) FAMILY"/>
    <property type="match status" value="1"/>
</dbReference>
<dbReference type="Proteomes" id="UP000214666">
    <property type="component" value="Chromosome"/>
</dbReference>
<dbReference type="InterPro" id="IPR036390">
    <property type="entry name" value="WH_DNA-bd_sf"/>
</dbReference>
<dbReference type="Gene3D" id="3.30.420.40">
    <property type="match status" value="1"/>
</dbReference>
<keyword evidence="5" id="KW-1185">Reference proteome</keyword>
<dbReference type="KEGG" id="pkb:B4V02_13585"/>
<comment type="similarity">
    <text evidence="2">Belongs to the ROK (NagC/XylR) family.</text>
</comment>
<dbReference type="SUPFAM" id="SSF53067">
    <property type="entry name" value="Actin-like ATPase domain"/>
    <property type="match status" value="1"/>
</dbReference>
<gene>
    <name evidence="4" type="ORF">B4V02_13585</name>
</gene>
<dbReference type="GO" id="GO:0042732">
    <property type="term" value="P:D-xylose metabolic process"/>
    <property type="evidence" value="ECO:0007669"/>
    <property type="project" value="UniProtKB-KW"/>
</dbReference>
<dbReference type="EMBL" id="CP020028">
    <property type="protein sequence ID" value="ASR47631.1"/>
    <property type="molecule type" value="Genomic_DNA"/>
</dbReference>
<comment type="function">
    <text evidence="1">Transcriptional repressor of xylose-utilizing enzymes.</text>
</comment>
<dbReference type="AlphaFoldDB" id="A0A222WPE7"/>
<name>A0A222WPE7_9BACL</name>
<keyword evidence="3" id="KW-0119">Carbohydrate metabolism</keyword>
<evidence type="ECO:0000256" key="1">
    <source>
        <dbReference type="ARBA" id="ARBA00002486"/>
    </source>
</evidence>
<proteinExistence type="inferred from homology"/>
<dbReference type="Pfam" id="PF00480">
    <property type="entry name" value="ROK"/>
    <property type="match status" value="1"/>
</dbReference>
<reference evidence="4 5" key="1">
    <citation type="submission" date="2017-03" db="EMBL/GenBank/DDBJ databases">
        <title>Complete genome sequence of Paenibacillus Kribbensis producing bioflocculants.</title>
        <authorList>
            <person name="Lee H.-G."/>
            <person name="Oh H.-M."/>
        </authorList>
    </citation>
    <scope>NUCLEOTIDE SEQUENCE [LARGE SCALE GENOMIC DNA]</scope>
    <source>
        <strain evidence="4 5">AM49</strain>
    </source>
</reference>
<organism evidence="4 5">
    <name type="scientific">Paenibacillus kribbensis</name>
    <dbReference type="NCBI Taxonomy" id="172713"/>
    <lineage>
        <taxon>Bacteria</taxon>
        <taxon>Bacillati</taxon>
        <taxon>Bacillota</taxon>
        <taxon>Bacilli</taxon>
        <taxon>Bacillales</taxon>
        <taxon>Paenibacillaceae</taxon>
        <taxon>Paenibacillus</taxon>
    </lineage>
</organism>
<dbReference type="OrthoDB" id="6501901at2"/>